<evidence type="ECO:0000256" key="1">
    <source>
        <dbReference type="SAM" id="MobiDB-lite"/>
    </source>
</evidence>
<comment type="caution">
    <text evidence="2">The sequence shown here is derived from an EMBL/GenBank/DDBJ whole genome shotgun (WGS) entry which is preliminary data.</text>
</comment>
<protein>
    <submittedName>
        <fullName evidence="2">Uncharacterized protein</fullName>
    </submittedName>
</protein>
<dbReference type="Proteomes" id="UP000499080">
    <property type="component" value="Unassembled WGS sequence"/>
</dbReference>
<feature type="compositionally biased region" description="Polar residues" evidence="1">
    <location>
        <begin position="70"/>
        <end position="81"/>
    </location>
</feature>
<evidence type="ECO:0000313" key="2">
    <source>
        <dbReference type="EMBL" id="GBN90377.1"/>
    </source>
</evidence>
<dbReference type="EMBL" id="BGPR01023297">
    <property type="protein sequence ID" value="GBN90377.1"/>
    <property type="molecule type" value="Genomic_DNA"/>
</dbReference>
<sequence>MQFLPSFRGLPKPTKTLNEYCGSALDRRGTLFQYMDQRRMALVLTARGFVRWLKQYGETSVNDPKVKGNGQRTQYSSYGQL</sequence>
<organism evidence="2 3">
    <name type="scientific">Araneus ventricosus</name>
    <name type="common">Orbweaver spider</name>
    <name type="synonym">Epeira ventricosa</name>
    <dbReference type="NCBI Taxonomy" id="182803"/>
    <lineage>
        <taxon>Eukaryota</taxon>
        <taxon>Metazoa</taxon>
        <taxon>Ecdysozoa</taxon>
        <taxon>Arthropoda</taxon>
        <taxon>Chelicerata</taxon>
        <taxon>Arachnida</taxon>
        <taxon>Araneae</taxon>
        <taxon>Araneomorphae</taxon>
        <taxon>Entelegynae</taxon>
        <taxon>Araneoidea</taxon>
        <taxon>Araneidae</taxon>
        <taxon>Araneus</taxon>
    </lineage>
</organism>
<reference evidence="2 3" key="1">
    <citation type="journal article" date="2019" name="Sci. Rep.">
        <title>Orb-weaving spider Araneus ventricosus genome elucidates the spidroin gene catalogue.</title>
        <authorList>
            <person name="Kono N."/>
            <person name="Nakamura H."/>
            <person name="Ohtoshi R."/>
            <person name="Moran D.A.P."/>
            <person name="Shinohara A."/>
            <person name="Yoshida Y."/>
            <person name="Fujiwara M."/>
            <person name="Mori M."/>
            <person name="Tomita M."/>
            <person name="Arakawa K."/>
        </authorList>
    </citation>
    <scope>NUCLEOTIDE SEQUENCE [LARGE SCALE GENOMIC DNA]</scope>
</reference>
<evidence type="ECO:0000313" key="3">
    <source>
        <dbReference type="Proteomes" id="UP000499080"/>
    </source>
</evidence>
<dbReference type="AlphaFoldDB" id="A0A4Y2SQA6"/>
<keyword evidence="3" id="KW-1185">Reference proteome</keyword>
<proteinExistence type="predicted"/>
<name>A0A4Y2SQA6_ARAVE</name>
<accession>A0A4Y2SQA6</accession>
<feature type="region of interest" description="Disordered" evidence="1">
    <location>
        <begin position="60"/>
        <end position="81"/>
    </location>
</feature>
<gene>
    <name evidence="2" type="ORF">AVEN_43786_1</name>
</gene>